<dbReference type="AlphaFoldDB" id="A0A1H3YWG3"/>
<organism evidence="1 2">
    <name type="scientific">Selenomonas ruminantium</name>
    <dbReference type="NCBI Taxonomy" id="971"/>
    <lineage>
        <taxon>Bacteria</taxon>
        <taxon>Bacillati</taxon>
        <taxon>Bacillota</taxon>
        <taxon>Negativicutes</taxon>
        <taxon>Selenomonadales</taxon>
        <taxon>Selenomonadaceae</taxon>
        <taxon>Selenomonas</taxon>
    </lineage>
</organism>
<sequence>MEHLTCQNKGSGALIEVRFNNLQLLYIDEALGRVDASGLMRESWYRLGMEHARERAAGKSVILTFPARLGALSADFRGTKPDARGEWLPVIIRALQKSGVSYSLAEVLTAVYEAIAWGYGEELAEFDGLFDLATIPGRQRLMARRGSMEKMHNLSPAMGEPVDVIGGQAYGC</sequence>
<evidence type="ECO:0000313" key="1">
    <source>
        <dbReference type="EMBL" id="SEA15374.1"/>
    </source>
</evidence>
<proteinExistence type="predicted"/>
<reference evidence="1 2" key="1">
    <citation type="submission" date="2016-10" db="EMBL/GenBank/DDBJ databases">
        <authorList>
            <person name="de Groot N.N."/>
        </authorList>
    </citation>
    <scope>NUCLEOTIDE SEQUENCE [LARGE SCALE GENOMIC DNA]</scope>
    <source>
        <strain evidence="1 2">DSM 2872</strain>
    </source>
</reference>
<gene>
    <name evidence="1" type="ORF">SAMN05660648_02152</name>
</gene>
<evidence type="ECO:0000313" key="2">
    <source>
        <dbReference type="Proteomes" id="UP000183469"/>
    </source>
</evidence>
<dbReference type="EMBL" id="FNQG01000009">
    <property type="protein sequence ID" value="SEA15374.1"/>
    <property type="molecule type" value="Genomic_DNA"/>
</dbReference>
<protein>
    <submittedName>
        <fullName evidence="1">Uncharacterized protein</fullName>
    </submittedName>
</protein>
<dbReference type="Proteomes" id="UP000183469">
    <property type="component" value="Unassembled WGS sequence"/>
</dbReference>
<name>A0A1H3YWG3_SELRU</name>
<accession>A0A1H3YWG3</accession>